<feature type="domain" description="IFT121-like zinc finger" evidence="9">
    <location>
        <begin position="146"/>
        <end position="192"/>
    </location>
</feature>
<keyword evidence="2" id="KW-0963">Cytoplasm</keyword>
<keyword evidence="3" id="KW-0853">WD repeat</keyword>
<organism evidence="10 11">
    <name type="scientific">Ditylenchus dipsaci</name>
    <dbReference type="NCBI Taxonomy" id="166011"/>
    <lineage>
        <taxon>Eukaryota</taxon>
        <taxon>Metazoa</taxon>
        <taxon>Ecdysozoa</taxon>
        <taxon>Nematoda</taxon>
        <taxon>Chromadorea</taxon>
        <taxon>Rhabditida</taxon>
        <taxon>Tylenchina</taxon>
        <taxon>Tylenchomorpha</taxon>
        <taxon>Sphaerularioidea</taxon>
        <taxon>Anguinidae</taxon>
        <taxon>Anguininae</taxon>
        <taxon>Ditylenchus</taxon>
    </lineage>
</organism>
<comment type="subcellular location">
    <subcellularLocation>
        <location evidence="1">Cytoplasm</location>
        <location evidence="1">Cytoskeleton</location>
        <location evidence="1">Cilium basal body</location>
    </subcellularLocation>
</comment>
<evidence type="ECO:0000256" key="1">
    <source>
        <dbReference type="ARBA" id="ARBA00004120"/>
    </source>
</evidence>
<sequence>MHRTLREQKIHIPAEMENNLQLLHSYNITRGLIKRGENYIAAQLLIRISTNISQFPIHAVPILTSTVVTCTKAGLKASAFKFASLLLQPTYRQKIDEKYKRKIETVVRKSDRNSTDIEMKRTPCPMCQAPVEEFSLSCSECKSSIPYCVVTGRHVTSSDFAMCPSCSFPGFFSEFNKLVALHEKCPMCYEKVDGVVPADYFESQKTIAK</sequence>
<evidence type="ECO:0000259" key="9">
    <source>
        <dbReference type="Pfam" id="PF23145"/>
    </source>
</evidence>
<dbReference type="InterPro" id="IPR056170">
    <property type="entry name" value="Znf_IFT121-like"/>
</dbReference>
<dbReference type="Proteomes" id="UP000887574">
    <property type="component" value="Unplaced"/>
</dbReference>
<keyword evidence="4" id="KW-0677">Repeat</keyword>
<dbReference type="GO" id="GO:0035721">
    <property type="term" value="P:intraciliary retrograde transport"/>
    <property type="evidence" value="ECO:0007669"/>
    <property type="project" value="InterPro"/>
</dbReference>
<reference evidence="11" key="1">
    <citation type="submission" date="2022-11" db="UniProtKB">
        <authorList>
            <consortium name="WormBaseParasite"/>
        </authorList>
    </citation>
    <scope>IDENTIFICATION</scope>
</reference>
<dbReference type="PANTHER" id="PTHR14920:SF0">
    <property type="entry name" value="WD REPEAT DOMAIN 19"/>
    <property type="match status" value="1"/>
</dbReference>
<keyword evidence="5" id="KW-0970">Cilium biogenesis/degradation</keyword>
<dbReference type="GO" id="GO:0060271">
    <property type="term" value="P:cilium assembly"/>
    <property type="evidence" value="ECO:0007669"/>
    <property type="project" value="TreeGrafter"/>
</dbReference>
<evidence type="ECO:0000313" key="11">
    <source>
        <dbReference type="WBParaSite" id="jg2494"/>
    </source>
</evidence>
<dbReference type="GO" id="GO:0030991">
    <property type="term" value="C:intraciliary transport particle A"/>
    <property type="evidence" value="ECO:0007669"/>
    <property type="project" value="TreeGrafter"/>
</dbReference>
<evidence type="ECO:0000256" key="7">
    <source>
        <dbReference type="ARBA" id="ARBA00023212"/>
    </source>
</evidence>
<evidence type="ECO:0000256" key="6">
    <source>
        <dbReference type="ARBA" id="ARBA00023069"/>
    </source>
</evidence>
<evidence type="ECO:0000313" key="10">
    <source>
        <dbReference type="Proteomes" id="UP000887574"/>
    </source>
</evidence>
<keyword evidence="7" id="KW-0206">Cytoskeleton</keyword>
<dbReference type="GO" id="GO:0005929">
    <property type="term" value="C:cilium"/>
    <property type="evidence" value="ECO:0007669"/>
    <property type="project" value="TreeGrafter"/>
</dbReference>
<evidence type="ECO:0000256" key="5">
    <source>
        <dbReference type="ARBA" id="ARBA00022794"/>
    </source>
</evidence>
<name>A0A915DYX9_9BILA</name>
<dbReference type="Pfam" id="PF23145">
    <property type="entry name" value="Zf_2nd_IFT121"/>
    <property type="match status" value="1"/>
</dbReference>
<proteinExistence type="predicted"/>
<keyword evidence="6" id="KW-0969">Cilium</keyword>
<dbReference type="PANTHER" id="PTHR14920">
    <property type="entry name" value="OSMOTIC AVOIDANCE ABNORMAL PROTEIN 1/WD REPEAT MEMBRANE PROTEIN"/>
    <property type="match status" value="1"/>
</dbReference>
<dbReference type="WBParaSite" id="jg2494">
    <property type="protein sequence ID" value="jg2494"/>
    <property type="gene ID" value="jg2494"/>
</dbReference>
<evidence type="ECO:0000256" key="8">
    <source>
        <dbReference type="ARBA" id="ARBA00023273"/>
    </source>
</evidence>
<evidence type="ECO:0000256" key="4">
    <source>
        <dbReference type="ARBA" id="ARBA00022737"/>
    </source>
</evidence>
<dbReference type="InterPro" id="IPR040379">
    <property type="entry name" value="WDR19/dyf-2"/>
</dbReference>
<keyword evidence="10" id="KW-1185">Reference proteome</keyword>
<protein>
    <submittedName>
        <fullName evidence="11">WD repeat-containing protein 19</fullName>
    </submittedName>
</protein>
<accession>A0A915DYX9</accession>
<dbReference type="AlphaFoldDB" id="A0A915DYX9"/>
<evidence type="ECO:0000256" key="2">
    <source>
        <dbReference type="ARBA" id="ARBA00022490"/>
    </source>
</evidence>
<keyword evidence="8" id="KW-0966">Cell projection</keyword>
<evidence type="ECO:0000256" key="3">
    <source>
        <dbReference type="ARBA" id="ARBA00022574"/>
    </source>
</evidence>